<dbReference type="InterPro" id="IPR040632">
    <property type="entry name" value="Sulfotransfer_4"/>
</dbReference>
<reference evidence="2" key="1">
    <citation type="journal article" date="2013" name="BMC Microbiol.">
        <title>Taxonomy and evolution of bacteriochlorophyll a-containing members of the OM60/NOR5 clade of marine gammaproteobacteria: description of Luminiphilus syltensis gen. nov., sp. nov., reclassification of Haliea rubra as Pseudohaliea rubra gen. nov., comb. nov., and emendation of Chromatocurvus halotolerans.</title>
        <authorList>
            <person name="Spring S."/>
            <person name="Riedel T."/>
            <person name="Sproer C."/>
            <person name="Yan S."/>
            <person name="Harder J."/>
            <person name="Fuchs B.M."/>
        </authorList>
    </citation>
    <scope>NUCLEOTIDE SEQUENCE [LARGE SCALE GENOMIC DNA]</scope>
    <source>
        <strain evidence="2">NOR51-B</strain>
    </source>
</reference>
<dbReference type="HOGENOM" id="CLU_061199_2_0_6"/>
<keyword evidence="2" id="KW-1185">Reference proteome</keyword>
<evidence type="ECO:0000313" key="1">
    <source>
        <dbReference type="EMBL" id="EED36643.1"/>
    </source>
</evidence>
<dbReference type="PANTHER" id="PTHR36978">
    <property type="entry name" value="P-LOOP CONTAINING NUCLEOTIDE TRIPHOSPHATE HYDROLASE"/>
    <property type="match status" value="1"/>
</dbReference>
<gene>
    <name evidence="1" type="ORF">NOR51B_2595</name>
</gene>
<sequence length="244" mass="27223">MSGLGSLNPLDGTAARIYALCCYGAEDEIISLQIIGSGFGRTGTMSLKTALEQLGFPCYHMLECFPQGPAHWKMWEQALQGNPDWEAIFDGFTATVDFPANTSFAELAEAYPDAKVIHTVRDPEKWFTSTQNTIFGKEWIKFLPSSEAGPFMSATINNYFDDRMHDHDHLIKRFHEHTERVKATIAPERLLVFEVAQGWEPLCEFLGVPVPDGEFPNINETPAVQGLLRAVMDQGFQAVLGYEG</sequence>
<accession>B8KSY6</accession>
<proteinExistence type="predicted"/>
<dbReference type="Proteomes" id="UP000004699">
    <property type="component" value="Unassembled WGS sequence"/>
</dbReference>
<dbReference type="eggNOG" id="COG1216">
    <property type="taxonomic scope" value="Bacteria"/>
</dbReference>
<dbReference type="Gene3D" id="3.40.50.300">
    <property type="entry name" value="P-loop containing nucleotide triphosphate hydrolases"/>
    <property type="match status" value="1"/>
</dbReference>
<dbReference type="InterPro" id="IPR027417">
    <property type="entry name" value="P-loop_NTPase"/>
</dbReference>
<dbReference type="EMBL" id="DS999411">
    <property type="protein sequence ID" value="EED36643.1"/>
    <property type="molecule type" value="Genomic_DNA"/>
</dbReference>
<dbReference type="PANTHER" id="PTHR36978:SF4">
    <property type="entry name" value="P-LOOP CONTAINING NUCLEOSIDE TRIPHOSPHATE HYDROLASE PROTEIN"/>
    <property type="match status" value="1"/>
</dbReference>
<dbReference type="STRING" id="565045.NOR51B_2595"/>
<protein>
    <recommendedName>
        <fullName evidence="3">Sulfotransferase family protein</fullName>
    </recommendedName>
</protein>
<name>B8KSY6_9GAMM</name>
<evidence type="ECO:0000313" key="2">
    <source>
        <dbReference type="Proteomes" id="UP000004699"/>
    </source>
</evidence>
<evidence type="ECO:0008006" key="3">
    <source>
        <dbReference type="Google" id="ProtNLM"/>
    </source>
</evidence>
<dbReference type="SUPFAM" id="SSF52540">
    <property type="entry name" value="P-loop containing nucleoside triphosphate hydrolases"/>
    <property type="match status" value="1"/>
</dbReference>
<dbReference type="AlphaFoldDB" id="B8KSY6"/>
<organism evidence="1 2">
    <name type="scientific">Luminiphilus syltensis NOR5-1B</name>
    <dbReference type="NCBI Taxonomy" id="565045"/>
    <lineage>
        <taxon>Bacteria</taxon>
        <taxon>Pseudomonadati</taxon>
        <taxon>Pseudomonadota</taxon>
        <taxon>Gammaproteobacteria</taxon>
        <taxon>Cellvibrionales</taxon>
        <taxon>Halieaceae</taxon>
        <taxon>Luminiphilus</taxon>
    </lineage>
</organism>
<dbReference type="Pfam" id="PF17784">
    <property type="entry name" value="Sulfotransfer_4"/>
    <property type="match status" value="1"/>
</dbReference>